<evidence type="ECO:0000313" key="4">
    <source>
        <dbReference type="Proteomes" id="UP001176806"/>
    </source>
</evidence>
<feature type="signal peptide" evidence="1">
    <location>
        <begin position="1"/>
        <end position="20"/>
    </location>
</feature>
<keyword evidence="1" id="KW-0732">Signal</keyword>
<feature type="chain" id="PRO_5045094675" evidence="1">
    <location>
        <begin position="21"/>
        <end position="176"/>
    </location>
</feature>
<protein>
    <submittedName>
        <fullName evidence="3">Porin family protein</fullName>
    </submittedName>
</protein>
<evidence type="ECO:0000313" key="3">
    <source>
        <dbReference type="EMBL" id="MDO5973894.1"/>
    </source>
</evidence>
<proteinExistence type="predicted"/>
<dbReference type="RefSeq" id="WP_303301036.1">
    <property type="nucleotide sequence ID" value="NZ_BAABDA010000051.1"/>
</dbReference>
<organism evidence="3 4">
    <name type="scientific">Flavivirga jejuensis</name>
    <dbReference type="NCBI Taxonomy" id="870487"/>
    <lineage>
        <taxon>Bacteria</taxon>
        <taxon>Pseudomonadati</taxon>
        <taxon>Bacteroidota</taxon>
        <taxon>Flavobacteriia</taxon>
        <taxon>Flavobacteriales</taxon>
        <taxon>Flavobacteriaceae</taxon>
        <taxon>Flavivirga</taxon>
    </lineage>
</organism>
<name>A0ABT8WL65_9FLAO</name>
<dbReference type="Pfam" id="PF13568">
    <property type="entry name" value="OMP_b-brl_2"/>
    <property type="match status" value="1"/>
</dbReference>
<feature type="domain" description="Outer membrane protein beta-barrel" evidence="2">
    <location>
        <begin position="80"/>
        <end position="153"/>
    </location>
</feature>
<dbReference type="EMBL" id="JAUOEL010000002">
    <property type="protein sequence ID" value="MDO5973894.1"/>
    <property type="molecule type" value="Genomic_DNA"/>
</dbReference>
<accession>A0ABT8WL65</accession>
<reference evidence="3" key="1">
    <citation type="submission" date="2023-07" db="EMBL/GenBank/DDBJ databases">
        <title>Two novel species in the genus Flavivirga.</title>
        <authorList>
            <person name="Kwon K."/>
        </authorList>
    </citation>
    <scope>NUCLEOTIDE SEQUENCE</scope>
    <source>
        <strain evidence="3">KACC 14158</strain>
    </source>
</reference>
<dbReference type="Proteomes" id="UP001176806">
    <property type="component" value="Unassembled WGS sequence"/>
</dbReference>
<comment type="caution">
    <text evidence="3">The sequence shown here is derived from an EMBL/GenBank/DDBJ whole genome shotgun (WGS) entry which is preliminary data.</text>
</comment>
<dbReference type="InterPro" id="IPR025665">
    <property type="entry name" value="Beta-barrel_OMP_2"/>
</dbReference>
<sequence length="176" mass="19532">MKKILLCTVITVLGLLNLNAQEIKYGAKAGVDFSSLKVKNGVFSITNNDTGFYLGGFAEISVFDAFTFRPELLYVAVEDLNQISIPLMVKYEVFESFNVLAGPSFGFLLDVNDGFESFNYGIEVGVAYDIYINRNIDGLFVETRFNFGLANLIEDAPDGITRKLNGLFVGLGYRFQ</sequence>
<evidence type="ECO:0000256" key="1">
    <source>
        <dbReference type="SAM" id="SignalP"/>
    </source>
</evidence>
<gene>
    <name evidence="3" type="ORF">Q4Q40_06830</name>
</gene>
<evidence type="ECO:0000259" key="2">
    <source>
        <dbReference type="Pfam" id="PF13568"/>
    </source>
</evidence>
<keyword evidence="4" id="KW-1185">Reference proteome</keyword>